<feature type="domain" description="Fatty acid hydroxylase" evidence="7">
    <location>
        <begin position="487"/>
        <end position="571"/>
    </location>
</feature>
<dbReference type="AlphaFoldDB" id="A0A8S9NZ45"/>
<evidence type="ECO:0000256" key="4">
    <source>
        <dbReference type="ARBA" id="ARBA00022989"/>
    </source>
</evidence>
<evidence type="ECO:0000256" key="3">
    <source>
        <dbReference type="ARBA" id="ARBA00022692"/>
    </source>
</evidence>
<name>A0A8S9NZ45_BRACR</name>
<comment type="subcellular location">
    <subcellularLocation>
        <location evidence="1">Membrane</location>
    </subcellularLocation>
</comment>
<dbReference type="GO" id="GO:0016491">
    <property type="term" value="F:oxidoreductase activity"/>
    <property type="evidence" value="ECO:0007669"/>
    <property type="project" value="InterPro"/>
</dbReference>
<feature type="domain" description="Fatty acid hydroxylase" evidence="7">
    <location>
        <begin position="290"/>
        <end position="419"/>
    </location>
</feature>
<dbReference type="PANTHER" id="PTHR11863">
    <property type="entry name" value="STEROL DESATURASE"/>
    <property type="match status" value="1"/>
</dbReference>
<feature type="transmembrane region" description="Helical" evidence="6">
    <location>
        <begin position="457"/>
        <end position="476"/>
    </location>
</feature>
<evidence type="ECO:0000313" key="8">
    <source>
        <dbReference type="EMBL" id="KAF3510354.1"/>
    </source>
</evidence>
<feature type="transmembrane region" description="Helical" evidence="6">
    <location>
        <begin position="347"/>
        <end position="370"/>
    </location>
</feature>
<keyword evidence="5 6" id="KW-0472">Membrane</keyword>
<dbReference type="Pfam" id="PF04116">
    <property type="entry name" value="FA_hydroxylase"/>
    <property type="match status" value="3"/>
</dbReference>
<comment type="caution">
    <text evidence="8">The sequence shown here is derived from an EMBL/GenBank/DDBJ whole genome shotgun (WGS) entry which is preliminary data.</text>
</comment>
<evidence type="ECO:0000256" key="5">
    <source>
        <dbReference type="ARBA" id="ARBA00023136"/>
    </source>
</evidence>
<protein>
    <recommendedName>
        <fullName evidence="7">Fatty acid hydroxylase domain-containing protein</fullName>
    </recommendedName>
</protein>
<accession>A0A8S9NZ45</accession>
<feature type="transmembrane region" description="Helical" evidence="6">
    <location>
        <begin position="47"/>
        <end position="66"/>
    </location>
</feature>
<evidence type="ECO:0000256" key="1">
    <source>
        <dbReference type="ARBA" id="ARBA00004370"/>
    </source>
</evidence>
<feature type="transmembrane region" description="Helical" evidence="6">
    <location>
        <begin position="281"/>
        <end position="303"/>
    </location>
</feature>
<reference evidence="8" key="1">
    <citation type="submission" date="2019-12" db="EMBL/GenBank/DDBJ databases">
        <title>Genome sequencing and annotation of Brassica cretica.</title>
        <authorList>
            <person name="Studholme D.J."/>
            <person name="Sarris P."/>
        </authorList>
    </citation>
    <scope>NUCLEOTIDE SEQUENCE</scope>
    <source>
        <strain evidence="8">PFS-109/04</strain>
        <tissue evidence="8">Leaf</tissue>
    </source>
</reference>
<comment type="similarity">
    <text evidence="2">Belongs to the sterol desaturase family.</text>
</comment>
<sequence length="589" mass="68564">MAVDNASYLMQFVDETSFYNRIVLSHLLPASLWEPLPHFLQTWLRNYLAGNLLYFISGFLWCFYIYHLKLNVYLPQDAIPTRKAMLLQIHLAMKAMPCYTLLPTVSEYMIESGWTRCYSRIGELSWILYFVSIATYLVLVEIGIYWMHRELHDIKPLYKHLHATHHIYNKQNTLSPFAGLAFHPVDGILQALPHVIALFIVPIHFTTHLGLLFMEAIWTANIHDCIHGNIWPVMGAGYHTIHHTTYKHNYGHYTIWMDWMFGSLKDPLLEDVDNRDISKKAWFLCFVYIVLYLVIVEFGMYLVHKGLHDIKFLYKHLHATHHMYNKQNTLSPFAGFASHPLDGILQAAPHVIALFIVPVHLITHMSLLFLGGIWTTCIHDCIHGNIWPIMGAGYHTIHHTTYKHNYGQYTICMDWMFGTLKFVEETTFYNRIILSHLLPANLWEPLPHFLQTWLRNYLAGNLLYFISGFLWCFYIYYLKLNVYFPKGFASHPLDGILQAAPHVIALFIVPVHLITHMSLLFLGGIWTTCIHDCIHGNIWPIMGAGYHTIHHTTYKHNYGQYTICMDWMFGTLKVPVAEDNGLDQKAKCD</sequence>
<feature type="transmembrane region" description="Helical" evidence="6">
    <location>
        <begin position="126"/>
        <end position="147"/>
    </location>
</feature>
<evidence type="ECO:0000313" key="9">
    <source>
        <dbReference type="Proteomes" id="UP000712600"/>
    </source>
</evidence>
<evidence type="ECO:0000256" key="2">
    <source>
        <dbReference type="ARBA" id="ARBA00009324"/>
    </source>
</evidence>
<evidence type="ECO:0000259" key="7">
    <source>
        <dbReference type="Pfam" id="PF04116"/>
    </source>
</evidence>
<dbReference type="EMBL" id="QGKX02001521">
    <property type="protein sequence ID" value="KAF3510354.1"/>
    <property type="molecule type" value="Genomic_DNA"/>
</dbReference>
<gene>
    <name evidence="8" type="ORF">F2Q69_00002942</name>
</gene>
<dbReference type="InterPro" id="IPR006694">
    <property type="entry name" value="Fatty_acid_hydroxylase"/>
</dbReference>
<keyword evidence="4 6" id="KW-1133">Transmembrane helix</keyword>
<organism evidence="8 9">
    <name type="scientific">Brassica cretica</name>
    <name type="common">Mustard</name>
    <dbReference type="NCBI Taxonomy" id="69181"/>
    <lineage>
        <taxon>Eukaryota</taxon>
        <taxon>Viridiplantae</taxon>
        <taxon>Streptophyta</taxon>
        <taxon>Embryophyta</taxon>
        <taxon>Tracheophyta</taxon>
        <taxon>Spermatophyta</taxon>
        <taxon>Magnoliopsida</taxon>
        <taxon>eudicotyledons</taxon>
        <taxon>Gunneridae</taxon>
        <taxon>Pentapetalae</taxon>
        <taxon>rosids</taxon>
        <taxon>malvids</taxon>
        <taxon>Brassicales</taxon>
        <taxon>Brassicaceae</taxon>
        <taxon>Brassiceae</taxon>
        <taxon>Brassica</taxon>
    </lineage>
</organism>
<feature type="domain" description="Fatty acid hydroxylase" evidence="7">
    <location>
        <begin position="134"/>
        <end position="263"/>
    </location>
</feature>
<evidence type="ECO:0000256" key="6">
    <source>
        <dbReference type="SAM" id="Phobius"/>
    </source>
</evidence>
<keyword evidence="3 6" id="KW-0812">Transmembrane</keyword>
<dbReference type="GO" id="GO:0016020">
    <property type="term" value="C:membrane"/>
    <property type="evidence" value="ECO:0007669"/>
    <property type="project" value="UniProtKB-SubCell"/>
</dbReference>
<dbReference type="GO" id="GO:0005506">
    <property type="term" value="F:iron ion binding"/>
    <property type="evidence" value="ECO:0007669"/>
    <property type="project" value="InterPro"/>
</dbReference>
<dbReference type="Proteomes" id="UP000712600">
    <property type="component" value="Unassembled WGS sequence"/>
</dbReference>
<proteinExistence type="inferred from homology"/>
<feature type="transmembrane region" description="Helical" evidence="6">
    <location>
        <begin position="496"/>
        <end position="515"/>
    </location>
</feature>
<dbReference type="InterPro" id="IPR050307">
    <property type="entry name" value="Sterol_Desaturase_Related"/>
</dbReference>
<dbReference type="GO" id="GO:0008610">
    <property type="term" value="P:lipid biosynthetic process"/>
    <property type="evidence" value="ECO:0007669"/>
    <property type="project" value="InterPro"/>
</dbReference>